<organism evidence="1 2">
    <name type="scientific">Puccinia sorghi</name>
    <dbReference type="NCBI Taxonomy" id="27349"/>
    <lineage>
        <taxon>Eukaryota</taxon>
        <taxon>Fungi</taxon>
        <taxon>Dikarya</taxon>
        <taxon>Basidiomycota</taxon>
        <taxon>Pucciniomycotina</taxon>
        <taxon>Pucciniomycetes</taxon>
        <taxon>Pucciniales</taxon>
        <taxon>Pucciniaceae</taxon>
        <taxon>Puccinia</taxon>
    </lineage>
</organism>
<protein>
    <submittedName>
        <fullName evidence="1">Uncharacterized protein</fullName>
    </submittedName>
</protein>
<proteinExistence type="predicted"/>
<dbReference type="VEuPathDB" id="FungiDB:VP01_5040g1"/>
<sequence length="191" mass="22101">QFSAVKPKSTQYTLEEDNQLPTETVFLSTTVHANLITHTNKDDTLLIWKFWNHFSYLAFDNNKILSFITKNKAAIEQLHEVGISRDPDIIAYEILKKTSKNSRIYRHFYSNYSFCKFLYLPMIQGSVNIKHTTLLPIIPNLNVGNFILTFVLNLTTTINPRNRRSTVSAHFSLHNPIIYSPLSLIRDLLLT</sequence>
<evidence type="ECO:0000313" key="2">
    <source>
        <dbReference type="Proteomes" id="UP000037035"/>
    </source>
</evidence>
<dbReference type="EMBL" id="LAVV01010210">
    <property type="protein sequence ID" value="KNZ49394.1"/>
    <property type="molecule type" value="Genomic_DNA"/>
</dbReference>
<name>A0A0L6ULK3_9BASI</name>
<feature type="non-terminal residue" evidence="1">
    <location>
        <position position="1"/>
    </location>
</feature>
<gene>
    <name evidence="1" type="ORF">VP01_5040g1</name>
</gene>
<comment type="caution">
    <text evidence="1">The sequence shown here is derived from an EMBL/GenBank/DDBJ whole genome shotgun (WGS) entry which is preliminary data.</text>
</comment>
<dbReference type="Proteomes" id="UP000037035">
    <property type="component" value="Unassembled WGS sequence"/>
</dbReference>
<accession>A0A0L6ULK3</accession>
<keyword evidence="2" id="KW-1185">Reference proteome</keyword>
<dbReference type="AlphaFoldDB" id="A0A0L6ULK3"/>
<evidence type="ECO:0000313" key="1">
    <source>
        <dbReference type="EMBL" id="KNZ49394.1"/>
    </source>
</evidence>
<dbReference type="OrthoDB" id="8003956at2759"/>
<reference evidence="1 2" key="1">
    <citation type="submission" date="2015-08" db="EMBL/GenBank/DDBJ databases">
        <title>Next Generation Sequencing and Analysis of the Genome of Puccinia sorghi L Schw, the Causal Agent of Maize Common Rust.</title>
        <authorList>
            <person name="Rochi L."/>
            <person name="Burguener G."/>
            <person name="Darino M."/>
            <person name="Turjanski A."/>
            <person name="Kreff E."/>
            <person name="Dieguez M.J."/>
            <person name="Sacco F."/>
        </authorList>
    </citation>
    <scope>NUCLEOTIDE SEQUENCE [LARGE SCALE GENOMIC DNA]</scope>
    <source>
        <strain evidence="1 2">RO10H11247</strain>
    </source>
</reference>